<evidence type="ECO:0000313" key="2">
    <source>
        <dbReference type="Proteomes" id="UP000002489"/>
    </source>
</evidence>
<organism evidence="1 2">
    <name type="scientific">Fusarium oxysporum (strain Fo5176)</name>
    <name type="common">Fusarium vascular wilt</name>
    <dbReference type="NCBI Taxonomy" id="660025"/>
    <lineage>
        <taxon>Eukaryota</taxon>
        <taxon>Fungi</taxon>
        <taxon>Dikarya</taxon>
        <taxon>Ascomycota</taxon>
        <taxon>Pezizomycotina</taxon>
        <taxon>Sordariomycetes</taxon>
        <taxon>Hypocreomycetidae</taxon>
        <taxon>Hypocreales</taxon>
        <taxon>Nectriaceae</taxon>
        <taxon>Fusarium</taxon>
        <taxon>Fusarium oxysporum species complex</taxon>
    </lineage>
</organism>
<dbReference type="Proteomes" id="UP000002489">
    <property type="component" value="Unassembled WGS sequence"/>
</dbReference>
<protein>
    <submittedName>
        <fullName evidence="1">Uncharacterized protein</fullName>
    </submittedName>
</protein>
<sequence>MVYEQLHRVEPCLRQLVGPHCKLRYNTDFPCVVQGLIDSPWCSSRSLNTGRQSHNKSEGHSNKCDYEGHKLPYFVFALESSVNGWGILVEEVVNKEVNMPVNNTGHEESRKNHRAVKVFHGCCF</sequence>
<proteinExistence type="predicted"/>
<reference evidence="1" key="2">
    <citation type="submission" date="2025-08" db="UniProtKB">
        <authorList>
            <consortium name="EnsemblFungi"/>
        </authorList>
    </citation>
    <scope>IDENTIFICATION</scope>
    <source>
        <strain evidence="1">4287 / CBS 123668 / FGSC 9935 / NRRL 34936</strain>
    </source>
</reference>
<dbReference type="AlphaFoldDB" id="A0A0D2XQB1"/>
<accession>A0A0D2XQB1</accession>
<dbReference type="EnsemblFungi" id="FOXG_06153T0">
    <property type="protein sequence ID" value="FOXG_06153P0"/>
    <property type="gene ID" value="FOXG_06153"/>
</dbReference>
<name>A0A0D2XQB1_FUSOF</name>
<reference evidence="2" key="1">
    <citation type="journal article" date="2012" name="Mol. Plant Microbe Interact.">
        <title>A highly conserved effector in Fusarium oxysporum is required for full virulence on Arabidopsis.</title>
        <authorList>
            <person name="Thatcher L.F."/>
            <person name="Gardiner D.M."/>
            <person name="Kazan K."/>
            <person name="Manners J."/>
        </authorList>
    </citation>
    <scope>NUCLEOTIDE SEQUENCE [LARGE SCALE GENOMIC DNA]</scope>
    <source>
        <strain evidence="2">Fo5176</strain>
    </source>
</reference>
<evidence type="ECO:0000313" key="1">
    <source>
        <dbReference type="EnsemblFungi" id="FOXG_06153P0"/>
    </source>
</evidence>